<organism evidence="2 3">
    <name type="scientific">Eumeta variegata</name>
    <name type="common">Bagworm moth</name>
    <name type="synonym">Eumeta japonica</name>
    <dbReference type="NCBI Taxonomy" id="151549"/>
    <lineage>
        <taxon>Eukaryota</taxon>
        <taxon>Metazoa</taxon>
        <taxon>Ecdysozoa</taxon>
        <taxon>Arthropoda</taxon>
        <taxon>Hexapoda</taxon>
        <taxon>Insecta</taxon>
        <taxon>Pterygota</taxon>
        <taxon>Neoptera</taxon>
        <taxon>Endopterygota</taxon>
        <taxon>Lepidoptera</taxon>
        <taxon>Glossata</taxon>
        <taxon>Ditrysia</taxon>
        <taxon>Tineoidea</taxon>
        <taxon>Psychidae</taxon>
        <taxon>Oiketicinae</taxon>
        <taxon>Eumeta</taxon>
    </lineage>
</organism>
<evidence type="ECO:0000256" key="1">
    <source>
        <dbReference type="SAM" id="MobiDB-lite"/>
    </source>
</evidence>
<keyword evidence="3" id="KW-1185">Reference proteome</keyword>
<accession>A0A4C1TMU0</accession>
<sequence length="104" mass="11409">MGMAKSRNAGPRPGTGRRGRGRRAGRGGVPQFMIAPCQSANERTPLLFIEITPAIDGCGAITPLVIASPQRLWLFLFSRLRRSRDQQLLLNFAPATDEIVYGPF</sequence>
<dbReference type="AlphaFoldDB" id="A0A4C1TMU0"/>
<feature type="compositionally biased region" description="Basic residues" evidence="1">
    <location>
        <begin position="15"/>
        <end position="25"/>
    </location>
</feature>
<proteinExistence type="predicted"/>
<dbReference type="Proteomes" id="UP000299102">
    <property type="component" value="Unassembled WGS sequence"/>
</dbReference>
<name>A0A4C1TMU0_EUMVA</name>
<evidence type="ECO:0000313" key="3">
    <source>
        <dbReference type="Proteomes" id="UP000299102"/>
    </source>
</evidence>
<dbReference type="EMBL" id="BGZK01000067">
    <property type="protein sequence ID" value="GBP14797.1"/>
    <property type="molecule type" value="Genomic_DNA"/>
</dbReference>
<gene>
    <name evidence="2" type="ORF">EVAR_75392_1</name>
</gene>
<evidence type="ECO:0000313" key="2">
    <source>
        <dbReference type="EMBL" id="GBP14797.1"/>
    </source>
</evidence>
<feature type="region of interest" description="Disordered" evidence="1">
    <location>
        <begin position="1"/>
        <end position="29"/>
    </location>
</feature>
<reference evidence="2 3" key="1">
    <citation type="journal article" date="2019" name="Commun. Biol.">
        <title>The bagworm genome reveals a unique fibroin gene that provides high tensile strength.</title>
        <authorList>
            <person name="Kono N."/>
            <person name="Nakamura H."/>
            <person name="Ohtoshi R."/>
            <person name="Tomita M."/>
            <person name="Numata K."/>
            <person name="Arakawa K."/>
        </authorList>
    </citation>
    <scope>NUCLEOTIDE SEQUENCE [LARGE SCALE GENOMIC DNA]</scope>
</reference>
<comment type="caution">
    <text evidence="2">The sequence shown here is derived from an EMBL/GenBank/DDBJ whole genome shotgun (WGS) entry which is preliminary data.</text>
</comment>
<protein>
    <submittedName>
        <fullName evidence="2">Uncharacterized protein</fullName>
    </submittedName>
</protein>